<dbReference type="EMBL" id="CP046052">
    <property type="protein sequence ID" value="QGM47253.1"/>
    <property type="molecule type" value="Genomic_DNA"/>
</dbReference>
<dbReference type="SUPFAM" id="SSF53223">
    <property type="entry name" value="Aminoacid dehydrogenase-like, N-terminal domain"/>
    <property type="match status" value="1"/>
</dbReference>
<evidence type="ECO:0000313" key="4">
    <source>
        <dbReference type="EMBL" id="QGM47253.1"/>
    </source>
</evidence>
<dbReference type="Gene3D" id="3.40.50.720">
    <property type="entry name" value="NAD(P)-binding Rossmann-like Domain"/>
    <property type="match status" value="1"/>
</dbReference>
<dbReference type="Pfam" id="PF05088">
    <property type="entry name" value="Bac_GDH_CD"/>
    <property type="match status" value="1"/>
</dbReference>
<feature type="domain" description="NAD-specific glutamate dehydrogenase C-terminal" evidence="3">
    <location>
        <begin position="774"/>
        <end position="1093"/>
    </location>
</feature>
<dbReference type="InterPro" id="IPR007780">
    <property type="entry name" value="NAD_Glu_DH_bac"/>
</dbReference>
<dbReference type="OrthoDB" id="9758052at2"/>
<reference evidence="4 5" key="1">
    <citation type="submission" date="2019-11" db="EMBL/GenBank/DDBJ databases">
        <title>The genome sequence of Methylocystis heyeri.</title>
        <authorList>
            <person name="Oshkin I.Y."/>
            <person name="Miroshnikov K."/>
            <person name="Dedysh S.N."/>
        </authorList>
    </citation>
    <scope>NUCLEOTIDE SEQUENCE [LARGE SCALE GENOMIC DNA]</scope>
    <source>
        <strain evidence="4 5">H2</strain>
    </source>
</reference>
<dbReference type="AlphaFoldDB" id="A0A6B8KKY9"/>
<dbReference type="PANTHER" id="PTHR43403:SF1">
    <property type="entry name" value="NAD-SPECIFIC GLUTAMATE DEHYDROGENASE"/>
    <property type="match status" value="1"/>
</dbReference>
<dbReference type="Pfam" id="PF21074">
    <property type="entry name" value="GDH_C"/>
    <property type="match status" value="1"/>
</dbReference>
<dbReference type="InterPro" id="IPR049056">
    <property type="entry name" value="NAD_Glu_DH_HM3"/>
</dbReference>
<keyword evidence="5" id="KW-1185">Reference proteome</keyword>
<proteinExistence type="predicted"/>
<feature type="domain" description="NAD-glutamate dehydrogenase catalytic" evidence="2">
    <location>
        <begin position="240"/>
        <end position="730"/>
    </location>
</feature>
<dbReference type="GO" id="GO:0006538">
    <property type="term" value="P:L-glutamate catabolic process"/>
    <property type="evidence" value="ECO:0007669"/>
    <property type="project" value="InterPro"/>
</dbReference>
<dbReference type="Proteomes" id="UP000309061">
    <property type="component" value="Chromosome"/>
</dbReference>
<organism evidence="4 5">
    <name type="scientific">Methylocystis heyeri</name>
    <dbReference type="NCBI Taxonomy" id="391905"/>
    <lineage>
        <taxon>Bacteria</taxon>
        <taxon>Pseudomonadati</taxon>
        <taxon>Pseudomonadota</taxon>
        <taxon>Alphaproteobacteria</taxon>
        <taxon>Hyphomicrobiales</taxon>
        <taxon>Methylocystaceae</taxon>
        <taxon>Methylocystis</taxon>
    </lineage>
</organism>
<keyword evidence="1" id="KW-0560">Oxidoreductase</keyword>
<dbReference type="InterPro" id="IPR028971">
    <property type="entry name" value="NAD-GDH_cat"/>
</dbReference>
<dbReference type="SUPFAM" id="SSF51735">
    <property type="entry name" value="NAD(P)-binding Rossmann-fold domains"/>
    <property type="match status" value="1"/>
</dbReference>
<dbReference type="InterPro" id="IPR046346">
    <property type="entry name" value="Aminoacid_DH-like_N_sf"/>
</dbReference>
<evidence type="ECO:0000259" key="3">
    <source>
        <dbReference type="Pfam" id="PF21074"/>
    </source>
</evidence>
<evidence type="ECO:0000313" key="5">
    <source>
        <dbReference type="Proteomes" id="UP000309061"/>
    </source>
</evidence>
<protein>
    <submittedName>
        <fullName evidence="4">NAD-glutamate dehydrogenase</fullName>
    </submittedName>
</protein>
<dbReference type="GO" id="GO:0004069">
    <property type="term" value="F:L-aspartate:2-oxoglutarate aminotransferase activity"/>
    <property type="evidence" value="ECO:0007669"/>
    <property type="project" value="InterPro"/>
</dbReference>
<dbReference type="Pfam" id="PF21078">
    <property type="entry name" value="GDH_HM3"/>
    <property type="match status" value="1"/>
</dbReference>
<name>A0A6B8KKY9_9HYPH</name>
<sequence>MSWESDLRSLLDRAAPRFGLERLSTSYEKGFSPVYRALFRPRDALRDVFNLDAAVRRGVDCVDLRAPDASDPRRRHRLLLYSAHYRDLCNIMPPLRNMGLSVSDQVQFKVDADGRELYIRVFSVTPVDDGPSCLQRNKKLVLEALRKLFADKIEDDPLNALITLAGVDWKMVEALRAYCNYYLQIDNRFERVRVHEALISNRRIAILLRRYFEARFNPDPDFGDAERRETEALTRVRIELIEALERVADIAADRILRDIFNLIDATLRTNFFLRLDAPEPAFSFKINSLGVINMATPRPLVEIYVHSRLIEGAHLRGARVARGGIRWSDRSDDFRQEILGLMRTQMMKNALIVPQGAKGGFVVKRPPVGQENDPALVLAAYSSFIAALLDLTDNIRGNEVLRPPKVVAYDDDDPYLVVAADKGTAGFSDRANEISREYDYWLGDSFATGGSHGFHHKRLGITARGAWVCVRRHFRELGVDPDVQAVTVVGVGGMEGDVFGNGMLRTSNLRLLGAFNAEFIFLDPSPDGRASFAERKRLFETPGSTWADYNAALISPGGGVFRRSAKDIEIGAEVRRWLGVRARSVDGEELVRLLLSAPVDLLWMGGIGTYVKATSETDETIGDRANDSARIDAARIRAKVVGEGANLGFSQKARIEYALGGGHINTDAVDNSAGVDLSDHEVNLKILFAHAELGGGMDEEERNRILGEVGDEVCSQVLDNCYSQSLSLSLERKRCAEDMAPFLDLADELERLDLLDRSVESFPSRKEALARGAAGLTRPELAVLMAYAKLALKRTLLETAGIPEDEWIYAFLGDYFPARVRLRQGDRLKDHPLGRDIAVTVICNRLIDRAGAAFLVGVDEFDSVRIKDAIGLYLAFDRILQGDRWREAIRGLDGKLPPDRQYELLLQLEGALAFLTRWAWEHGRRLTPAQQSIAGWRTDLTAYMAYLGESAEFSLLSSAAPEASRLLFLNRLRDFPILVDLSRRSGENIAAVARAFDELVRFLGLRHVGTLMLELRPRNLWERRLQGALDDQFRSGAGRLVALALGARMRDPAAFFHGLDLDSRLARFQRLLSELQDSPPVGFEPFATLAAELELFADACGAAVEARRAHRAEP</sequence>
<evidence type="ECO:0000256" key="1">
    <source>
        <dbReference type="ARBA" id="ARBA00023002"/>
    </source>
</evidence>
<accession>A0A6B8KKY9</accession>
<gene>
    <name evidence="4" type="ORF">H2LOC_017015</name>
</gene>
<dbReference type="InterPro" id="IPR036291">
    <property type="entry name" value="NAD(P)-bd_dom_sf"/>
</dbReference>
<dbReference type="PANTHER" id="PTHR43403">
    <property type="entry name" value="NAD-SPECIFIC GLUTAMATE DEHYDROGENASE"/>
    <property type="match status" value="1"/>
</dbReference>
<dbReference type="GO" id="GO:0004352">
    <property type="term" value="F:glutamate dehydrogenase (NAD+) activity"/>
    <property type="evidence" value="ECO:0007669"/>
    <property type="project" value="InterPro"/>
</dbReference>
<dbReference type="InterPro" id="IPR048381">
    <property type="entry name" value="GDH_C"/>
</dbReference>
<evidence type="ECO:0000259" key="2">
    <source>
        <dbReference type="Pfam" id="PF05088"/>
    </source>
</evidence>
<dbReference type="KEGG" id="mhey:H2LOC_017015"/>